<dbReference type="EMBL" id="QGKX02000996">
    <property type="protein sequence ID" value="KAF3555970.1"/>
    <property type="molecule type" value="Genomic_DNA"/>
</dbReference>
<evidence type="ECO:0000313" key="2">
    <source>
        <dbReference type="Proteomes" id="UP000712600"/>
    </source>
</evidence>
<name>A0A8S9R0V1_BRACR</name>
<proteinExistence type="predicted"/>
<dbReference type="Proteomes" id="UP000712600">
    <property type="component" value="Unassembled WGS sequence"/>
</dbReference>
<dbReference type="AlphaFoldDB" id="A0A8S9R0V1"/>
<evidence type="ECO:0000313" key="1">
    <source>
        <dbReference type="EMBL" id="KAF3555970.1"/>
    </source>
</evidence>
<accession>A0A8S9R0V1</accession>
<reference evidence="1" key="1">
    <citation type="submission" date="2019-12" db="EMBL/GenBank/DDBJ databases">
        <title>Genome sequencing and annotation of Brassica cretica.</title>
        <authorList>
            <person name="Studholme D.J."/>
            <person name="Sarris P."/>
        </authorList>
    </citation>
    <scope>NUCLEOTIDE SEQUENCE</scope>
    <source>
        <strain evidence="1">PFS-109/04</strain>
        <tissue evidence="1">Leaf</tissue>
    </source>
</reference>
<gene>
    <name evidence="1" type="ORF">F2Q69_00015332</name>
</gene>
<sequence>MIVSGFSRNVATARSQVSVGMDLLTGSTVMIPTVICGTCTVVGKCNICETMASVLDTFDALMRCTETALVACF</sequence>
<protein>
    <submittedName>
        <fullName evidence="1">Uncharacterized protein</fullName>
    </submittedName>
</protein>
<comment type="caution">
    <text evidence="1">The sequence shown here is derived from an EMBL/GenBank/DDBJ whole genome shotgun (WGS) entry which is preliminary data.</text>
</comment>
<organism evidence="1 2">
    <name type="scientific">Brassica cretica</name>
    <name type="common">Mustard</name>
    <dbReference type="NCBI Taxonomy" id="69181"/>
    <lineage>
        <taxon>Eukaryota</taxon>
        <taxon>Viridiplantae</taxon>
        <taxon>Streptophyta</taxon>
        <taxon>Embryophyta</taxon>
        <taxon>Tracheophyta</taxon>
        <taxon>Spermatophyta</taxon>
        <taxon>Magnoliopsida</taxon>
        <taxon>eudicotyledons</taxon>
        <taxon>Gunneridae</taxon>
        <taxon>Pentapetalae</taxon>
        <taxon>rosids</taxon>
        <taxon>malvids</taxon>
        <taxon>Brassicales</taxon>
        <taxon>Brassicaceae</taxon>
        <taxon>Brassiceae</taxon>
        <taxon>Brassica</taxon>
    </lineage>
</organism>